<dbReference type="AlphaFoldDB" id="A0A2V3UTE6"/>
<keyword evidence="4" id="KW-1185">Reference proteome</keyword>
<evidence type="ECO:0000256" key="1">
    <source>
        <dbReference type="SAM" id="MobiDB-lite"/>
    </source>
</evidence>
<feature type="region of interest" description="Disordered" evidence="1">
    <location>
        <begin position="86"/>
        <end position="108"/>
    </location>
</feature>
<name>A0A2V3UTE6_9SPHN</name>
<proteinExistence type="predicted"/>
<evidence type="ECO:0000259" key="2">
    <source>
        <dbReference type="Pfam" id="PF22513"/>
    </source>
</evidence>
<evidence type="ECO:0000313" key="3">
    <source>
        <dbReference type="EMBL" id="PXW71598.1"/>
    </source>
</evidence>
<feature type="domain" description="Antitoxin FitA-like ribbon-helix-helix" evidence="2">
    <location>
        <begin position="2"/>
        <end position="40"/>
    </location>
</feature>
<dbReference type="Proteomes" id="UP000248014">
    <property type="component" value="Unassembled WGS sequence"/>
</dbReference>
<dbReference type="RefSeq" id="WP_110299737.1">
    <property type="nucleotide sequence ID" value="NZ_QJJM01000012.1"/>
</dbReference>
<dbReference type="EMBL" id="QJJM01000012">
    <property type="protein sequence ID" value="PXW71598.1"/>
    <property type="molecule type" value="Genomic_DNA"/>
</dbReference>
<evidence type="ECO:0000313" key="4">
    <source>
        <dbReference type="Proteomes" id="UP000248014"/>
    </source>
</evidence>
<dbReference type="InterPro" id="IPR010985">
    <property type="entry name" value="Ribbon_hlx_hlx"/>
</dbReference>
<sequence length="108" mass="12033">MASLTVRNLPDEAKLRFRQVAAAHGRSMEEHLRQLVIEAAGMAPAAPTVADASVPFKGFPPEQTPEAKAESRARIERLIELGRGIEWAPEPRKPEPLTNFEFDPKDFE</sequence>
<dbReference type="OrthoDB" id="2389872at2"/>
<dbReference type="GO" id="GO:0006355">
    <property type="term" value="P:regulation of DNA-templated transcription"/>
    <property type="evidence" value="ECO:0007669"/>
    <property type="project" value="InterPro"/>
</dbReference>
<dbReference type="SUPFAM" id="SSF47598">
    <property type="entry name" value="Ribbon-helix-helix"/>
    <property type="match status" value="1"/>
</dbReference>
<gene>
    <name evidence="3" type="ORF">C7451_11242</name>
</gene>
<dbReference type="Pfam" id="PF22513">
    <property type="entry name" value="FitA-like_RHH"/>
    <property type="match status" value="1"/>
</dbReference>
<dbReference type="InterPro" id="IPR053853">
    <property type="entry name" value="FitA-like_RHH"/>
</dbReference>
<organism evidence="3 4">
    <name type="scientific">Blastomonas natatoria</name>
    <dbReference type="NCBI Taxonomy" id="34015"/>
    <lineage>
        <taxon>Bacteria</taxon>
        <taxon>Pseudomonadati</taxon>
        <taxon>Pseudomonadota</taxon>
        <taxon>Alphaproteobacteria</taxon>
        <taxon>Sphingomonadales</taxon>
        <taxon>Sphingomonadaceae</taxon>
        <taxon>Blastomonas</taxon>
    </lineage>
</organism>
<reference evidence="3 4" key="1">
    <citation type="submission" date="2018-05" db="EMBL/GenBank/DDBJ databases">
        <title>Genomic Encyclopedia of Type Strains, Phase IV (KMG-IV): sequencing the most valuable type-strain genomes for metagenomic binning, comparative biology and taxonomic classification.</title>
        <authorList>
            <person name="Goeker M."/>
        </authorList>
    </citation>
    <scope>NUCLEOTIDE SEQUENCE [LARGE SCALE GENOMIC DNA]</scope>
    <source>
        <strain evidence="3 4">DSM 3183</strain>
    </source>
</reference>
<accession>A0A2V3UTE6</accession>
<comment type="caution">
    <text evidence="3">The sequence shown here is derived from an EMBL/GenBank/DDBJ whole genome shotgun (WGS) entry which is preliminary data.</text>
</comment>
<protein>
    <submittedName>
        <fullName evidence="3">Plasmid stability protein</fullName>
    </submittedName>
</protein>